<dbReference type="GO" id="GO:0030163">
    <property type="term" value="P:protein catabolic process"/>
    <property type="evidence" value="ECO:0007669"/>
    <property type="project" value="InterPro"/>
</dbReference>
<dbReference type="GO" id="GO:0006508">
    <property type="term" value="P:proteolysis"/>
    <property type="evidence" value="ECO:0007669"/>
    <property type="project" value="UniProtKB-KW"/>
</dbReference>
<dbReference type="eggNOG" id="COG2127">
    <property type="taxonomic scope" value="Bacteria"/>
</dbReference>
<dbReference type="OrthoDB" id="598046at2"/>
<name>I4AI28_BERLS</name>
<gene>
    <name evidence="2" type="ordered locus">Fleli_1175</name>
</gene>
<dbReference type="Gene3D" id="3.30.1390.10">
    <property type="match status" value="1"/>
</dbReference>
<dbReference type="STRING" id="880071.Fleli_1175"/>
<organism evidence="2 3">
    <name type="scientific">Bernardetia litoralis (strain ATCC 23117 / DSM 6794 / NBRC 15988 / NCIMB 1366 / Fx l1 / Sio-4)</name>
    <name type="common">Flexibacter litoralis</name>
    <dbReference type="NCBI Taxonomy" id="880071"/>
    <lineage>
        <taxon>Bacteria</taxon>
        <taxon>Pseudomonadati</taxon>
        <taxon>Bacteroidota</taxon>
        <taxon>Cytophagia</taxon>
        <taxon>Cytophagales</taxon>
        <taxon>Bernardetiaceae</taxon>
        <taxon>Bernardetia</taxon>
    </lineage>
</organism>
<dbReference type="InterPro" id="IPR003769">
    <property type="entry name" value="ClpS_core"/>
</dbReference>
<dbReference type="Proteomes" id="UP000006054">
    <property type="component" value="Chromosome"/>
</dbReference>
<evidence type="ECO:0000313" key="3">
    <source>
        <dbReference type="Proteomes" id="UP000006054"/>
    </source>
</evidence>
<protein>
    <submittedName>
        <fullName evidence="2">ATP-dependent Clp protease adaptor protein ClpS</fullName>
    </submittedName>
</protein>
<evidence type="ECO:0000259" key="1">
    <source>
        <dbReference type="Pfam" id="PF02617"/>
    </source>
</evidence>
<dbReference type="GO" id="GO:0008233">
    <property type="term" value="F:peptidase activity"/>
    <property type="evidence" value="ECO:0007669"/>
    <property type="project" value="UniProtKB-KW"/>
</dbReference>
<feature type="domain" description="Adaptor protein ClpS core" evidence="1">
    <location>
        <begin position="40"/>
        <end position="95"/>
    </location>
</feature>
<dbReference type="InterPro" id="IPR014719">
    <property type="entry name" value="Ribosomal_bL12_C/ClpS-like"/>
</dbReference>
<dbReference type="EMBL" id="CP003345">
    <property type="protein sequence ID" value="AFM03613.1"/>
    <property type="molecule type" value="Genomic_DNA"/>
</dbReference>
<dbReference type="Pfam" id="PF02617">
    <property type="entry name" value="ClpS"/>
    <property type="match status" value="1"/>
</dbReference>
<keyword evidence="2" id="KW-0645">Protease</keyword>
<evidence type="ECO:0000313" key="2">
    <source>
        <dbReference type="EMBL" id="AFM03613.1"/>
    </source>
</evidence>
<dbReference type="SUPFAM" id="SSF54736">
    <property type="entry name" value="ClpS-like"/>
    <property type="match status" value="1"/>
</dbReference>
<keyword evidence="2" id="KW-0378">Hydrolase</keyword>
<keyword evidence="3" id="KW-1185">Reference proteome</keyword>
<dbReference type="HOGENOM" id="CLU_2193110_0_0_10"/>
<dbReference type="AlphaFoldDB" id="I4AI28"/>
<reference evidence="3" key="1">
    <citation type="submission" date="2012-06" db="EMBL/GenBank/DDBJ databases">
        <title>The complete genome of Flexibacter litoralis DSM 6794.</title>
        <authorList>
            <person name="Lucas S."/>
            <person name="Copeland A."/>
            <person name="Lapidus A."/>
            <person name="Glavina del Rio T."/>
            <person name="Dalin E."/>
            <person name="Tice H."/>
            <person name="Bruce D."/>
            <person name="Goodwin L."/>
            <person name="Pitluck S."/>
            <person name="Peters L."/>
            <person name="Ovchinnikova G."/>
            <person name="Lu M."/>
            <person name="Kyrpides N."/>
            <person name="Mavromatis K."/>
            <person name="Ivanova N."/>
            <person name="Brettin T."/>
            <person name="Detter J.C."/>
            <person name="Han C."/>
            <person name="Larimer F."/>
            <person name="Land M."/>
            <person name="Hauser L."/>
            <person name="Markowitz V."/>
            <person name="Cheng J.-F."/>
            <person name="Hugenholtz P."/>
            <person name="Woyke T."/>
            <person name="Wu D."/>
            <person name="Spring S."/>
            <person name="Lang E."/>
            <person name="Kopitz M."/>
            <person name="Brambilla E."/>
            <person name="Klenk H.-P."/>
            <person name="Eisen J.A."/>
        </authorList>
    </citation>
    <scope>NUCLEOTIDE SEQUENCE [LARGE SCALE GENOMIC DNA]</scope>
    <source>
        <strain evidence="3">ATCC 23117 / DSM 6794 / NBRC 15988 / NCIMB 1366 / Sio-4</strain>
    </source>
</reference>
<dbReference type="KEGG" id="fli:Fleli_1175"/>
<sequence length="108" mass="12308">MKTIHANQKAVPQKEQHTETLIETLSESEEQLDASLERELVLFKDEKNELDYIIKTIIQVCKISHGDAFDITTEANTKGHATITTGTFNELKPLRKGICEKNIWVEIL</sequence>
<accession>I4AI28</accession>
<dbReference type="RefSeq" id="WP_014797070.1">
    <property type="nucleotide sequence ID" value="NC_018018.1"/>
</dbReference>
<proteinExistence type="predicted"/>